<dbReference type="EMBL" id="JAEVHI010000001">
    <property type="protein sequence ID" value="KAG5304750.1"/>
    <property type="molecule type" value="Genomic_DNA"/>
</dbReference>
<gene>
    <name evidence="1" type="ORF">I7I52_03191</name>
</gene>
<dbReference type="Proteomes" id="UP000670092">
    <property type="component" value="Unassembled WGS sequence"/>
</dbReference>
<organism evidence="1 2">
    <name type="scientific">Ajellomyces capsulatus</name>
    <name type="common">Darling's disease fungus</name>
    <name type="synonym">Histoplasma capsulatum</name>
    <dbReference type="NCBI Taxonomy" id="5037"/>
    <lineage>
        <taxon>Eukaryota</taxon>
        <taxon>Fungi</taxon>
        <taxon>Dikarya</taxon>
        <taxon>Ascomycota</taxon>
        <taxon>Pezizomycotina</taxon>
        <taxon>Eurotiomycetes</taxon>
        <taxon>Eurotiomycetidae</taxon>
        <taxon>Onygenales</taxon>
        <taxon>Ajellomycetaceae</taxon>
        <taxon>Histoplasma</taxon>
    </lineage>
</organism>
<dbReference type="AlphaFoldDB" id="A0A8H7Z606"/>
<comment type="caution">
    <text evidence="1">The sequence shown here is derived from an EMBL/GenBank/DDBJ whole genome shotgun (WGS) entry which is preliminary data.</text>
</comment>
<proteinExistence type="predicted"/>
<dbReference type="VEuPathDB" id="FungiDB:I7I52_03191"/>
<accession>A0A8H7Z606</accession>
<protein>
    <submittedName>
        <fullName evidence="1">Uncharacterized protein</fullName>
    </submittedName>
</protein>
<reference evidence="1 2" key="1">
    <citation type="submission" date="2021-01" db="EMBL/GenBank/DDBJ databases">
        <title>Chromosome-level genome assembly of a human fungal pathogen reveals clustering of transcriptionally co-regulated genes.</title>
        <authorList>
            <person name="Voorhies M."/>
            <person name="Cohen S."/>
            <person name="Shea T.P."/>
            <person name="Petrus S."/>
            <person name="Munoz J.F."/>
            <person name="Poplawski S."/>
            <person name="Goldman W.E."/>
            <person name="Michael T."/>
            <person name="Cuomo C.A."/>
            <person name="Sil A."/>
            <person name="Beyhan S."/>
        </authorList>
    </citation>
    <scope>NUCLEOTIDE SEQUENCE [LARGE SCALE GENOMIC DNA]</scope>
    <source>
        <strain evidence="1 2">G184AR</strain>
    </source>
</reference>
<evidence type="ECO:0000313" key="1">
    <source>
        <dbReference type="EMBL" id="KAG5304750.1"/>
    </source>
</evidence>
<name>A0A8H7Z606_AJECA</name>
<sequence length="68" mass="7490">MSVGWGGPHSTTAGVIISSSYSVQRHVSEPVETVPDGGRRDTPRVGWAHLTKTLHVYGLWEISRLYDV</sequence>
<evidence type="ECO:0000313" key="2">
    <source>
        <dbReference type="Proteomes" id="UP000670092"/>
    </source>
</evidence>